<keyword evidence="1" id="KW-0472">Membrane</keyword>
<keyword evidence="1" id="KW-0812">Transmembrane</keyword>
<name>A0A1Q4VE18_9ACTN</name>
<dbReference type="AlphaFoldDB" id="A0A1Q4VE18"/>
<feature type="transmembrane region" description="Helical" evidence="1">
    <location>
        <begin position="245"/>
        <end position="262"/>
    </location>
</feature>
<gene>
    <name evidence="2" type="ORF">AB852_04980</name>
</gene>
<proteinExistence type="predicted"/>
<protein>
    <submittedName>
        <fullName evidence="2">Uncharacterized protein</fullName>
    </submittedName>
</protein>
<keyword evidence="1" id="KW-1133">Transmembrane helix</keyword>
<evidence type="ECO:0000256" key="1">
    <source>
        <dbReference type="SAM" id="Phobius"/>
    </source>
</evidence>
<feature type="transmembrane region" description="Helical" evidence="1">
    <location>
        <begin position="268"/>
        <end position="288"/>
    </location>
</feature>
<feature type="transmembrane region" description="Helical" evidence="1">
    <location>
        <begin position="188"/>
        <end position="204"/>
    </location>
</feature>
<keyword evidence="3" id="KW-1185">Reference proteome</keyword>
<dbReference type="RefSeq" id="WP_073783922.1">
    <property type="nucleotide sequence ID" value="NZ_LFBV01000001.1"/>
</dbReference>
<sequence length="295" mass="30903">MIDRLLWLYPTRYRTAYGPEIAGTYRDMTAGASRGARVREGADLAAHALRVRFGLRSADPLGRFLATAAPFALASAAAVSAVRLTRWCEGVVRSPTPEWLWLRTLDGVQAFGLLSSLLVCLGAVVALTGRWAAGVAVAVCGLAGTAGLAMYAEWMYGDRVFLPLMSLVTVAVILACPPDLRPGERMSAAAGAVAAAAWLPVVVVDADLVDGVSTEYGAWPLLVLTGAGVVLALRARSSGLRELGAMAVASAPLAANAYTFAWHDARPVAAMFLMLPVAAGCVAAVRAARNARRPR</sequence>
<reference evidence="2 3" key="1">
    <citation type="submission" date="2015-06" db="EMBL/GenBank/DDBJ databases">
        <title>Cloning and characterization of the uncialamcin biosynthetic gene cluster.</title>
        <authorList>
            <person name="Yan X."/>
            <person name="Huang T."/>
            <person name="Ge H."/>
            <person name="Shen B."/>
        </authorList>
    </citation>
    <scope>NUCLEOTIDE SEQUENCE [LARGE SCALE GENOMIC DNA]</scope>
    <source>
        <strain evidence="2 3">DCA2648</strain>
    </source>
</reference>
<comment type="caution">
    <text evidence="2">The sequence shown here is derived from an EMBL/GenBank/DDBJ whole genome shotgun (WGS) entry which is preliminary data.</text>
</comment>
<feature type="transmembrane region" description="Helical" evidence="1">
    <location>
        <begin position="216"/>
        <end position="233"/>
    </location>
</feature>
<dbReference type="Proteomes" id="UP000186455">
    <property type="component" value="Unassembled WGS sequence"/>
</dbReference>
<dbReference type="STRING" id="1048205.AB852_04980"/>
<feature type="transmembrane region" description="Helical" evidence="1">
    <location>
        <begin position="134"/>
        <end position="154"/>
    </location>
</feature>
<feature type="transmembrane region" description="Helical" evidence="1">
    <location>
        <begin position="160"/>
        <end position="176"/>
    </location>
</feature>
<feature type="transmembrane region" description="Helical" evidence="1">
    <location>
        <begin position="107"/>
        <end position="127"/>
    </location>
</feature>
<evidence type="ECO:0000313" key="3">
    <source>
        <dbReference type="Proteomes" id="UP000186455"/>
    </source>
</evidence>
<dbReference type="EMBL" id="LFBV01000001">
    <property type="protein sequence ID" value="OKH96034.1"/>
    <property type="molecule type" value="Genomic_DNA"/>
</dbReference>
<organism evidence="2 3">
    <name type="scientific">Streptomyces uncialis</name>
    <dbReference type="NCBI Taxonomy" id="1048205"/>
    <lineage>
        <taxon>Bacteria</taxon>
        <taxon>Bacillati</taxon>
        <taxon>Actinomycetota</taxon>
        <taxon>Actinomycetes</taxon>
        <taxon>Kitasatosporales</taxon>
        <taxon>Streptomycetaceae</taxon>
        <taxon>Streptomyces</taxon>
    </lineage>
</organism>
<feature type="transmembrane region" description="Helical" evidence="1">
    <location>
        <begin position="64"/>
        <end position="87"/>
    </location>
</feature>
<evidence type="ECO:0000313" key="2">
    <source>
        <dbReference type="EMBL" id="OKH96034.1"/>
    </source>
</evidence>
<accession>A0A1Q4VE18</accession>